<accession>A0AAE1G239</accession>
<dbReference type="AlphaFoldDB" id="A0AAE1G239"/>
<proteinExistence type="predicted"/>
<name>A0AAE1G239_PETCI</name>
<reference evidence="1" key="1">
    <citation type="submission" date="2023-10" db="EMBL/GenBank/DDBJ databases">
        <title>Genome assemblies of two species of porcelain crab, Petrolisthes cinctipes and Petrolisthes manimaculis (Anomura: Porcellanidae).</title>
        <authorList>
            <person name="Angst P."/>
        </authorList>
    </citation>
    <scope>NUCLEOTIDE SEQUENCE</scope>
    <source>
        <strain evidence="1">PB745_01</strain>
        <tissue evidence="1">Gill</tissue>
    </source>
</reference>
<keyword evidence="2" id="KW-1185">Reference proteome</keyword>
<organism evidence="1 2">
    <name type="scientific">Petrolisthes cinctipes</name>
    <name type="common">Flat porcelain crab</name>
    <dbReference type="NCBI Taxonomy" id="88211"/>
    <lineage>
        <taxon>Eukaryota</taxon>
        <taxon>Metazoa</taxon>
        <taxon>Ecdysozoa</taxon>
        <taxon>Arthropoda</taxon>
        <taxon>Crustacea</taxon>
        <taxon>Multicrustacea</taxon>
        <taxon>Malacostraca</taxon>
        <taxon>Eumalacostraca</taxon>
        <taxon>Eucarida</taxon>
        <taxon>Decapoda</taxon>
        <taxon>Pleocyemata</taxon>
        <taxon>Anomura</taxon>
        <taxon>Galatheoidea</taxon>
        <taxon>Porcellanidae</taxon>
        <taxon>Petrolisthes</taxon>
    </lineage>
</organism>
<comment type="caution">
    <text evidence="1">The sequence shown here is derived from an EMBL/GenBank/DDBJ whole genome shotgun (WGS) entry which is preliminary data.</text>
</comment>
<evidence type="ECO:0000313" key="1">
    <source>
        <dbReference type="EMBL" id="KAK3884730.1"/>
    </source>
</evidence>
<sequence>MLQFGEFKITEGSEKQSTNAASESKFSDCTDGSAFKNNALFNENANAIKIILYQDAFEVCNPLGSGMEEIKSSLLAVLPDLDSALLNEVVDHLVKEVGVKVPEDFKFIEYDDLPMLKPIQRRKYLDNLKKGVLLASTLTREQRQKRRKIVHITHQCTPRSLA</sequence>
<dbReference type="EMBL" id="JAWQEG010000857">
    <property type="protein sequence ID" value="KAK3884730.1"/>
    <property type="molecule type" value="Genomic_DNA"/>
</dbReference>
<protein>
    <submittedName>
        <fullName evidence="1">Uncharacterized protein</fullName>
    </submittedName>
</protein>
<gene>
    <name evidence="1" type="ORF">Pcinc_011048</name>
</gene>
<dbReference type="Proteomes" id="UP001286313">
    <property type="component" value="Unassembled WGS sequence"/>
</dbReference>
<evidence type="ECO:0000313" key="2">
    <source>
        <dbReference type="Proteomes" id="UP001286313"/>
    </source>
</evidence>